<dbReference type="Pfam" id="PF02254">
    <property type="entry name" value="TrkA_N"/>
    <property type="match status" value="1"/>
</dbReference>
<dbReference type="GO" id="GO:1902600">
    <property type="term" value="P:proton transmembrane transport"/>
    <property type="evidence" value="ECO:0007669"/>
    <property type="project" value="InterPro"/>
</dbReference>
<dbReference type="InterPro" id="IPR006037">
    <property type="entry name" value="RCK_C"/>
</dbReference>
<feature type="transmembrane region" description="Helical" evidence="10">
    <location>
        <begin position="88"/>
        <end position="106"/>
    </location>
</feature>
<dbReference type="GO" id="GO:0006813">
    <property type="term" value="P:potassium ion transport"/>
    <property type="evidence" value="ECO:0007669"/>
    <property type="project" value="UniProtKB-KW"/>
</dbReference>
<evidence type="ECO:0000259" key="12">
    <source>
        <dbReference type="PROSITE" id="PS51202"/>
    </source>
</evidence>
<dbReference type="InterPro" id="IPR036721">
    <property type="entry name" value="RCK_C_sf"/>
</dbReference>
<evidence type="ECO:0000313" key="14">
    <source>
        <dbReference type="Proteomes" id="UP000002054"/>
    </source>
</evidence>
<dbReference type="InterPro" id="IPR036291">
    <property type="entry name" value="NAD(P)-bd_dom_sf"/>
</dbReference>
<keyword evidence="5 10" id="KW-0812">Transmembrane</keyword>
<keyword evidence="3" id="KW-0050">Antiport</keyword>
<dbReference type="InterPro" id="IPR006153">
    <property type="entry name" value="Cation/H_exchanger_TM"/>
</dbReference>
<evidence type="ECO:0000256" key="8">
    <source>
        <dbReference type="ARBA" id="ARBA00023065"/>
    </source>
</evidence>
<keyword evidence="7 10" id="KW-1133">Transmembrane helix</keyword>
<dbReference type="Pfam" id="PF00999">
    <property type="entry name" value="Na_H_Exchanger"/>
    <property type="match status" value="1"/>
</dbReference>
<dbReference type="AlphaFoldDB" id="C6S992"/>
<feature type="transmembrane region" description="Helical" evidence="10">
    <location>
        <begin position="171"/>
        <end position="192"/>
    </location>
</feature>
<dbReference type="Proteomes" id="UP000002054">
    <property type="component" value="Chromosome"/>
</dbReference>
<feature type="transmembrane region" description="Helical" evidence="10">
    <location>
        <begin position="143"/>
        <end position="165"/>
    </location>
</feature>
<keyword evidence="2" id="KW-0813">Transport</keyword>
<keyword evidence="4" id="KW-0633">Potassium transport</keyword>
<dbReference type="PROSITE" id="PS51202">
    <property type="entry name" value="RCK_C"/>
    <property type="match status" value="1"/>
</dbReference>
<dbReference type="PANTHER" id="PTHR46157:SF4">
    <property type="entry name" value="K(+) EFFLUX ANTIPORTER 3, CHLOROPLASTIC"/>
    <property type="match status" value="1"/>
</dbReference>
<keyword evidence="6" id="KW-0630">Potassium</keyword>
<feature type="transmembrane region" description="Helical" evidence="10">
    <location>
        <begin position="64"/>
        <end position="81"/>
    </location>
</feature>
<feature type="transmembrane region" description="Helical" evidence="10">
    <location>
        <begin position="112"/>
        <end position="131"/>
    </location>
</feature>
<feature type="transmembrane region" description="Helical" evidence="10">
    <location>
        <begin position="385"/>
        <end position="404"/>
    </location>
</feature>
<feature type="transmembrane region" description="Helical" evidence="10">
    <location>
        <begin position="204"/>
        <end position="227"/>
    </location>
</feature>
<evidence type="ECO:0000256" key="10">
    <source>
        <dbReference type="SAM" id="Phobius"/>
    </source>
</evidence>
<dbReference type="SUPFAM" id="SSF51735">
    <property type="entry name" value="NAD(P)-binding Rossmann-fold domains"/>
    <property type="match status" value="1"/>
</dbReference>
<evidence type="ECO:0000256" key="3">
    <source>
        <dbReference type="ARBA" id="ARBA00022449"/>
    </source>
</evidence>
<evidence type="ECO:0000256" key="7">
    <source>
        <dbReference type="ARBA" id="ARBA00022989"/>
    </source>
</evidence>
<sequence>MAAAVAVMSVCGSKSKGRILAELYAAPVSDGARCFVIMRRRMPFQTAFFCIFLFGRSMNEFSLAPIVIVLLVSVITVILCRKFNIPSMLGYLLVGFLAGPGMLSLIPKSHATDYLGEIGIVFLMFSIGLEFSLPKLRAMRRLVFGLGGLQVGVTMLSVMGILMLTGVPFNWAFAVSGALAMSSTAIVSRILSEKTELGQPHGQMAMGVLLMQDIAVVPLMILIPALAGGGDGNIWAALGLAFAKMLLTLGLLFFVGSKIMSRWFRMVAKRKSSELFMINVLLVTLGVAYLTELEGLSMALGAFVAGMLLSETEYRFQVEDDIRPFRDILLGFFFITVGMKLDIQALIGGWRQVLMLLAMLLVLKALVVFAIAFKMKHSVGDSLKTALYLAQGGEFGFVMLAIAGQLDMVSPEWEQAATAAVLLSMIIAPFLLGGSDALVGRLVKSSWDMKSLDLHSMLVETMSKSDHVLIVGFGRGGQTVGRVLAQEDIPYFALDLDIARVQVARSAGEPVSFGDAKRREVLEAAGLGRAKMVVVTLNNMHETQHVLDNVLSMYPNMPVYVRATNDDYVKTFTDIGAEEAVSDTKETGLVLAGYAMLGNGASYRHVYQTMANIRHSRYAALEGLFVGSDDEAGFGETGETVRHAFPLAAEAYAVGKTVGTLPMAAYGIKLLFVRRRTGRIENPDASFTLEGGDVLVVAGKKEEIISFENWSLQGI</sequence>
<dbReference type="Gene3D" id="3.30.70.1450">
    <property type="entry name" value="Regulator of K+ conductance, C-terminal domain"/>
    <property type="match status" value="1"/>
</dbReference>
<dbReference type="Gene3D" id="3.40.50.720">
    <property type="entry name" value="NAD(P)-binding Rossmann-like Domain"/>
    <property type="match status" value="1"/>
</dbReference>
<feature type="transmembrane region" description="Helical" evidence="10">
    <location>
        <begin position="353"/>
        <end position="373"/>
    </location>
</feature>
<dbReference type="InterPro" id="IPR003148">
    <property type="entry name" value="RCK_N"/>
</dbReference>
<evidence type="ECO:0000256" key="9">
    <source>
        <dbReference type="ARBA" id="ARBA00023136"/>
    </source>
</evidence>
<protein>
    <submittedName>
        <fullName evidence="13">Putative potassium-efflux system protein</fullName>
    </submittedName>
</protein>
<name>C6S992_NEIML</name>
<dbReference type="FunFam" id="3.40.50.720:FF:001137">
    <property type="entry name" value="Glutathione-regulated potassium-efflux system protein"/>
    <property type="match status" value="1"/>
</dbReference>
<evidence type="ECO:0000256" key="6">
    <source>
        <dbReference type="ARBA" id="ARBA00022958"/>
    </source>
</evidence>
<dbReference type="KEGG" id="nmi:NMO_1831"/>
<dbReference type="InterPro" id="IPR038770">
    <property type="entry name" value="Na+/solute_symporter_sf"/>
</dbReference>
<feature type="transmembrane region" description="Helical" evidence="10">
    <location>
        <begin position="416"/>
        <end position="439"/>
    </location>
</feature>
<feature type="transmembrane region" description="Helical" evidence="10">
    <location>
        <begin position="328"/>
        <end position="347"/>
    </location>
</feature>
<dbReference type="Pfam" id="PF02080">
    <property type="entry name" value="TrkA_C"/>
    <property type="match status" value="1"/>
</dbReference>
<evidence type="ECO:0000259" key="11">
    <source>
        <dbReference type="PROSITE" id="PS51201"/>
    </source>
</evidence>
<evidence type="ECO:0000256" key="1">
    <source>
        <dbReference type="ARBA" id="ARBA00004141"/>
    </source>
</evidence>
<accession>C6S992</accession>
<feature type="domain" description="RCK N-terminal" evidence="11">
    <location>
        <begin position="465"/>
        <end position="582"/>
    </location>
</feature>
<keyword evidence="8" id="KW-0406">Ion transport</keyword>
<dbReference type="GO" id="GO:0008324">
    <property type="term" value="F:monoatomic cation transmembrane transporter activity"/>
    <property type="evidence" value="ECO:0007669"/>
    <property type="project" value="InterPro"/>
</dbReference>
<gene>
    <name evidence="13" type="ordered locus">NMO_1831</name>
</gene>
<keyword evidence="9 10" id="KW-0472">Membrane</keyword>
<dbReference type="Gene3D" id="1.20.1530.20">
    <property type="match status" value="1"/>
</dbReference>
<dbReference type="GO" id="GO:0005886">
    <property type="term" value="C:plasma membrane"/>
    <property type="evidence" value="ECO:0007669"/>
    <property type="project" value="TreeGrafter"/>
</dbReference>
<dbReference type="PANTHER" id="PTHR46157">
    <property type="entry name" value="K(+) EFFLUX ANTIPORTER 3, CHLOROPLASTIC"/>
    <property type="match status" value="1"/>
</dbReference>
<comment type="subcellular location">
    <subcellularLocation>
        <location evidence="1">Membrane</location>
        <topology evidence="1">Multi-pass membrane protein</topology>
    </subcellularLocation>
</comment>
<dbReference type="EMBL" id="AM889136">
    <property type="protein sequence ID" value="CBA08257.1"/>
    <property type="molecule type" value="Genomic_DNA"/>
</dbReference>
<feature type="transmembrane region" description="Helical" evidence="10">
    <location>
        <begin position="233"/>
        <end position="255"/>
    </location>
</feature>
<dbReference type="GO" id="GO:0015297">
    <property type="term" value="F:antiporter activity"/>
    <property type="evidence" value="ECO:0007669"/>
    <property type="project" value="UniProtKB-KW"/>
</dbReference>
<feature type="domain" description="RCK C-terminal" evidence="12">
    <location>
        <begin position="629"/>
        <end position="713"/>
    </location>
</feature>
<feature type="transmembrane region" description="Helical" evidence="10">
    <location>
        <begin position="275"/>
        <end position="291"/>
    </location>
</feature>
<dbReference type="SUPFAM" id="SSF116726">
    <property type="entry name" value="TrkA C-terminal domain-like"/>
    <property type="match status" value="1"/>
</dbReference>
<dbReference type="FunFam" id="1.20.1530.20:FF:000044">
    <property type="entry name" value="Glutathione-gated K(+)-efflux system KefB"/>
    <property type="match status" value="1"/>
</dbReference>
<evidence type="ECO:0000313" key="13">
    <source>
        <dbReference type="EMBL" id="CBA08257.1"/>
    </source>
</evidence>
<evidence type="ECO:0000256" key="2">
    <source>
        <dbReference type="ARBA" id="ARBA00022448"/>
    </source>
</evidence>
<organism evidence="13 14">
    <name type="scientific">Neisseria meningitidis (strain alpha14)</name>
    <dbReference type="NCBI Taxonomy" id="662598"/>
    <lineage>
        <taxon>Bacteria</taxon>
        <taxon>Pseudomonadati</taxon>
        <taxon>Pseudomonadota</taxon>
        <taxon>Betaproteobacteria</taxon>
        <taxon>Neisseriales</taxon>
        <taxon>Neisseriaceae</taxon>
        <taxon>Neisseria</taxon>
    </lineage>
</organism>
<dbReference type="HOGENOM" id="CLU_005126_9_0_4"/>
<evidence type="ECO:0000256" key="4">
    <source>
        <dbReference type="ARBA" id="ARBA00022538"/>
    </source>
</evidence>
<evidence type="ECO:0000256" key="5">
    <source>
        <dbReference type="ARBA" id="ARBA00022692"/>
    </source>
</evidence>
<proteinExistence type="predicted"/>
<reference evidence="13 14" key="1">
    <citation type="journal article" date="2008" name="Proc. Natl. Acad. Sci. U.S.A.">
        <title>Whole-genome comparison of disease and carriage strains provides insights into virulence evolution in Neisseria meningitidis.</title>
        <authorList>
            <person name="Schoen C."/>
            <person name="Blom J."/>
            <person name="Claus H."/>
            <person name="Schramm-Glueck A."/>
            <person name="Brandt P."/>
            <person name="Mueller T."/>
            <person name="Goesmann A."/>
            <person name="Joseph B."/>
            <person name="Konietzny S."/>
            <person name="Kurzai O."/>
            <person name="Schmitt C."/>
            <person name="Friedrich T."/>
            <person name="Linke B."/>
            <person name="Vogel U."/>
            <person name="Frosch M."/>
        </authorList>
    </citation>
    <scope>NUCLEOTIDE SEQUENCE [LARGE SCALE GENOMIC DNA]</scope>
    <source>
        <strain evidence="14">alpha14</strain>
    </source>
</reference>
<dbReference type="PROSITE" id="PS51201">
    <property type="entry name" value="RCK_N"/>
    <property type="match status" value="1"/>
</dbReference>